<evidence type="ECO:0000259" key="5">
    <source>
        <dbReference type="PROSITE" id="PS50011"/>
    </source>
</evidence>
<reference evidence="6 7" key="1">
    <citation type="submission" date="2014-04" db="EMBL/GenBank/DDBJ databases">
        <authorList>
            <consortium name="DOE Joint Genome Institute"/>
            <person name="Kuo A."/>
            <person name="Kohler A."/>
            <person name="Costa M.D."/>
            <person name="Nagy L.G."/>
            <person name="Floudas D."/>
            <person name="Copeland A."/>
            <person name="Barry K.W."/>
            <person name="Cichocki N."/>
            <person name="Veneault-Fourrey C."/>
            <person name="LaButti K."/>
            <person name="Lindquist E.A."/>
            <person name="Lipzen A."/>
            <person name="Lundell T."/>
            <person name="Morin E."/>
            <person name="Murat C."/>
            <person name="Sun H."/>
            <person name="Tunlid A."/>
            <person name="Henrissat B."/>
            <person name="Grigoriev I.V."/>
            <person name="Hibbett D.S."/>
            <person name="Martin F."/>
            <person name="Nordberg H.P."/>
            <person name="Cantor M.N."/>
            <person name="Hua S.X."/>
        </authorList>
    </citation>
    <scope>NUCLEOTIDE SEQUENCE [LARGE SCALE GENOMIC DNA]</scope>
    <source>
        <strain evidence="6 7">Marx 270</strain>
    </source>
</reference>
<dbReference type="InterPro" id="IPR000719">
    <property type="entry name" value="Prot_kinase_dom"/>
</dbReference>
<dbReference type="InterPro" id="IPR011009">
    <property type="entry name" value="Kinase-like_dom_sf"/>
</dbReference>
<keyword evidence="1" id="KW-0808">Transferase</keyword>
<dbReference type="OrthoDB" id="4062651at2759"/>
<dbReference type="EMBL" id="KN831962">
    <property type="protein sequence ID" value="KIO06555.1"/>
    <property type="molecule type" value="Genomic_DNA"/>
</dbReference>
<protein>
    <recommendedName>
        <fullName evidence="5">Protein kinase domain-containing protein</fullName>
    </recommendedName>
</protein>
<dbReference type="Pfam" id="PF07714">
    <property type="entry name" value="PK_Tyr_Ser-Thr"/>
    <property type="match status" value="1"/>
</dbReference>
<organism evidence="6 7">
    <name type="scientific">Pisolithus tinctorius Marx 270</name>
    <dbReference type="NCBI Taxonomy" id="870435"/>
    <lineage>
        <taxon>Eukaryota</taxon>
        <taxon>Fungi</taxon>
        <taxon>Dikarya</taxon>
        <taxon>Basidiomycota</taxon>
        <taxon>Agaricomycotina</taxon>
        <taxon>Agaricomycetes</taxon>
        <taxon>Agaricomycetidae</taxon>
        <taxon>Boletales</taxon>
        <taxon>Sclerodermatineae</taxon>
        <taxon>Pisolithaceae</taxon>
        <taxon>Pisolithus</taxon>
    </lineage>
</organism>
<dbReference type="InParanoid" id="A0A0C3P0C7"/>
<dbReference type="AlphaFoldDB" id="A0A0C3P0C7"/>
<dbReference type="PROSITE" id="PS50011">
    <property type="entry name" value="PROTEIN_KINASE_DOM"/>
    <property type="match status" value="1"/>
</dbReference>
<proteinExistence type="predicted"/>
<name>A0A0C3P0C7_PISTI</name>
<dbReference type="Gene3D" id="1.10.510.10">
    <property type="entry name" value="Transferase(Phosphotransferase) domain 1"/>
    <property type="match status" value="1"/>
</dbReference>
<sequence length="237" mass="26751">MPLTWMDRSIKALFYMEGMPWVAIKATRGLSSDERMIKRVFKEVHLWSKLRHESIVSVLGITTGIDQTVSIVSPWMVKGNAHIYVQNTGINPGPLMMDIARGLQYLHTHKEGAVFHGDLKGPNVLISDSGRALVADFGFSHLVNPSFSMTISGKGGWSVHWAAPEVFVDGNVISAEAVVWSFGMTLLELFMREVPFHQFPWLVILGKMYRMEIPDRPSDEKTCSRLTDEWWAICVKC</sequence>
<dbReference type="SUPFAM" id="SSF56112">
    <property type="entry name" value="Protein kinase-like (PK-like)"/>
    <property type="match status" value="1"/>
</dbReference>
<keyword evidence="4" id="KW-0067">ATP-binding</keyword>
<dbReference type="HOGENOM" id="CLU_000288_7_18_1"/>
<dbReference type="SMART" id="SM00220">
    <property type="entry name" value="S_TKc"/>
    <property type="match status" value="1"/>
</dbReference>
<evidence type="ECO:0000256" key="3">
    <source>
        <dbReference type="ARBA" id="ARBA00022777"/>
    </source>
</evidence>
<dbReference type="Proteomes" id="UP000054217">
    <property type="component" value="Unassembled WGS sequence"/>
</dbReference>
<evidence type="ECO:0000256" key="1">
    <source>
        <dbReference type="ARBA" id="ARBA00022679"/>
    </source>
</evidence>
<dbReference type="GO" id="GO:0004674">
    <property type="term" value="F:protein serine/threonine kinase activity"/>
    <property type="evidence" value="ECO:0007669"/>
    <property type="project" value="TreeGrafter"/>
</dbReference>
<dbReference type="InterPro" id="IPR051681">
    <property type="entry name" value="Ser/Thr_Kinases-Pseudokinases"/>
</dbReference>
<keyword evidence="7" id="KW-1185">Reference proteome</keyword>
<gene>
    <name evidence="6" type="ORF">M404DRAFT_434099</name>
</gene>
<evidence type="ECO:0000313" key="7">
    <source>
        <dbReference type="Proteomes" id="UP000054217"/>
    </source>
</evidence>
<keyword evidence="3" id="KW-0418">Kinase</keyword>
<feature type="domain" description="Protein kinase" evidence="5">
    <location>
        <begin position="1"/>
        <end position="237"/>
    </location>
</feature>
<evidence type="ECO:0000256" key="2">
    <source>
        <dbReference type="ARBA" id="ARBA00022741"/>
    </source>
</evidence>
<dbReference type="STRING" id="870435.A0A0C3P0C7"/>
<keyword evidence="2" id="KW-0547">Nucleotide-binding</keyword>
<dbReference type="PANTHER" id="PTHR44329:SF288">
    <property type="entry name" value="MITOGEN-ACTIVATED PROTEIN KINASE KINASE KINASE 20"/>
    <property type="match status" value="1"/>
</dbReference>
<dbReference type="InterPro" id="IPR001245">
    <property type="entry name" value="Ser-Thr/Tyr_kinase_cat_dom"/>
</dbReference>
<reference evidence="7" key="2">
    <citation type="submission" date="2015-01" db="EMBL/GenBank/DDBJ databases">
        <title>Evolutionary Origins and Diversification of the Mycorrhizal Mutualists.</title>
        <authorList>
            <consortium name="DOE Joint Genome Institute"/>
            <consortium name="Mycorrhizal Genomics Consortium"/>
            <person name="Kohler A."/>
            <person name="Kuo A."/>
            <person name="Nagy L.G."/>
            <person name="Floudas D."/>
            <person name="Copeland A."/>
            <person name="Barry K.W."/>
            <person name="Cichocki N."/>
            <person name="Veneault-Fourrey C."/>
            <person name="LaButti K."/>
            <person name="Lindquist E.A."/>
            <person name="Lipzen A."/>
            <person name="Lundell T."/>
            <person name="Morin E."/>
            <person name="Murat C."/>
            <person name="Riley R."/>
            <person name="Ohm R."/>
            <person name="Sun H."/>
            <person name="Tunlid A."/>
            <person name="Henrissat B."/>
            <person name="Grigoriev I.V."/>
            <person name="Hibbett D.S."/>
            <person name="Martin F."/>
        </authorList>
    </citation>
    <scope>NUCLEOTIDE SEQUENCE [LARGE SCALE GENOMIC DNA]</scope>
    <source>
        <strain evidence="7">Marx 270</strain>
    </source>
</reference>
<accession>A0A0C3P0C7</accession>
<dbReference type="PROSITE" id="PS00108">
    <property type="entry name" value="PROTEIN_KINASE_ST"/>
    <property type="match status" value="1"/>
</dbReference>
<dbReference type="GO" id="GO:0005524">
    <property type="term" value="F:ATP binding"/>
    <property type="evidence" value="ECO:0007669"/>
    <property type="project" value="UniProtKB-KW"/>
</dbReference>
<dbReference type="PANTHER" id="PTHR44329">
    <property type="entry name" value="SERINE/THREONINE-PROTEIN KINASE TNNI3K-RELATED"/>
    <property type="match status" value="1"/>
</dbReference>
<evidence type="ECO:0000313" key="6">
    <source>
        <dbReference type="EMBL" id="KIO06555.1"/>
    </source>
</evidence>
<dbReference type="InterPro" id="IPR008271">
    <property type="entry name" value="Ser/Thr_kinase_AS"/>
</dbReference>
<evidence type="ECO:0000256" key="4">
    <source>
        <dbReference type="ARBA" id="ARBA00022840"/>
    </source>
</evidence>